<dbReference type="Gene3D" id="3.30.300.130">
    <property type="entry name" value="Fe-S cluster assembly (FSCA)"/>
    <property type="match status" value="1"/>
</dbReference>
<dbReference type="SUPFAM" id="SSF117916">
    <property type="entry name" value="Fe-S cluster assembly (FSCA) domain-like"/>
    <property type="match status" value="1"/>
</dbReference>
<organism evidence="2 3">
    <name type="scientific">Candidatus Segetimicrobium genomatis</name>
    <dbReference type="NCBI Taxonomy" id="2569760"/>
    <lineage>
        <taxon>Bacteria</taxon>
        <taxon>Bacillati</taxon>
        <taxon>Candidatus Sysuimicrobiota</taxon>
        <taxon>Candidatus Sysuimicrobiia</taxon>
        <taxon>Candidatus Sysuimicrobiales</taxon>
        <taxon>Candidatus Segetimicrobiaceae</taxon>
        <taxon>Candidatus Segetimicrobium</taxon>
    </lineage>
</organism>
<dbReference type="PANTHER" id="PTHR42831:SF1">
    <property type="entry name" value="FE-S PROTEIN MATURATION AUXILIARY FACTOR YITW"/>
    <property type="match status" value="1"/>
</dbReference>
<dbReference type="Pfam" id="PF01883">
    <property type="entry name" value="FeS_assembly_P"/>
    <property type="match status" value="1"/>
</dbReference>
<gene>
    <name evidence="2" type="ORF">E6H05_00745</name>
</gene>
<dbReference type="PANTHER" id="PTHR42831">
    <property type="entry name" value="FE-S PROTEIN MATURATION AUXILIARY FACTOR YITW"/>
    <property type="match status" value="1"/>
</dbReference>
<dbReference type="InterPro" id="IPR002744">
    <property type="entry name" value="MIP18-like"/>
</dbReference>
<evidence type="ECO:0000313" key="2">
    <source>
        <dbReference type="EMBL" id="TMI77198.1"/>
    </source>
</evidence>
<dbReference type="Proteomes" id="UP000318834">
    <property type="component" value="Unassembled WGS sequence"/>
</dbReference>
<comment type="caution">
    <text evidence="2">The sequence shown here is derived from an EMBL/GenBank/DDBJ whole genome shotgun (WGS) entry which is preliminary data.</text>
</comment>
<dbReference type="AlphaFoldDB" id="A0A537J0W8"/>
<feature type="domain" description="MIP18 family-like" evidence="1">
    <location>
        <begin position="12"/>
        <end position="82"/>
    </location>
</feature>
<accession>A0A537J0W8</accession>
<reference evidence="2 3" key="1">
    <citation type="journal article" date="2019" name="Nat. Microbiol.">
        <title>Mediterranean grassland soil C-N compound turnover is dependent on rainfall and depth, and is mediated by genomically divergent microorganisms.</title>
        <authorList>
            <person name="Diamond S."/>
            <person name="Andeer P.F."/>
            <person name="Li Z."/>
            <person name="Crits-Christoph A."/>
            <person name="Burstein D."/>
            <person name="Anantharaman K."/>
            <person name="Lane K.R."/>
            <person name="Thomas B.C."/>
            <person name="Pan C."/>
            <person name="Northen T.R."/>
            <person name="Banfield J.F."/>
        </authorList>
    </citation>
    <scope>NUCLEOTIDE SEQUENCE [LARGE SCALE GENOMIC DNA]</scope>
    <source>
        <strain evidence="2">NP_8</strain>
    </source>
</reference>
<evidence type="ECO:0000259" key="1">
    <source>
        <dbReference type="Pfam" id="PF01883"/>
    </source>
</evidence>
<dbReference type="InterPro" id="IPR052339">
    <property type="entry name" value="Fe-S_Maturation_MIP18"/>
</dbReference>
<evidence type="ECO:0000313" key="3">
    <source>
        <dbReference type="Proteomes" id="UP000318834"/>
    </source>
</evidence>
<sequence length="110" mass="11955">MNETTDTDTLTREKVVQVLGTVFDPEIPVNIWDLGLIYDLQIAGNDVSIKMTLTAVGCPIGPAIAGEIENKLQSVGAEHVTVDFVWSPPWSPTRLTDDGRLALQSMGYPV</sequence>
<protein>
    <submittedName>
        <fullName evidence="2">DUF59 domain-containing protein</fullName>
    </submittedName>
</protein>
<name>A0A537J0W8_9BACT</name>
<proteinExistence type="predicted"/>
<dbReference type="InterPro" id="IPR034904">
    <property type="entry name" value="FSCA_dom_sf"/>
</dbReference>
<dbReference type="EMBL" id="VBAP01000005">
    <property type="protein sequence ID" value="TMI77198.1"/>
    <property type="molecule type" value="Genomic_DNA"/>
</dbReference>